<proteinExistence type="inferred from homology"/>
<reference evidence="8" key="1">
    <citation type="submission" date="2019-05" db="EMBL/GenBank/DDBJ databases">
        <title>Candidatus Nanohalobium constans, a novel model system to study the DPANN nano-sized archaea: genomic and physiological characterization of a nanoarchaeon co-cultured with its chitinotrophic host.</title>
        <authorList>
            <person name="La Cono V."/>
            <person name="Arcadi E."/>
            <person name="Crisafi F."/>
            <person name="Denaro R."/>
            <person name="La Spada G."/>
            <person name="Messina E."/>
            <person name="Smedile F."/>
            <person name="Toshchakov S.V."/>
            <person name="Shevchenko M.A."/>
            <person name="Golyshin P.N."/>
            <person name="Golyshina O.V."/>
            <person name="Ferrer M."/>
            <person name="Rohde M."/>
            <person name="Mushegian A."/>
            <person name="Sorokin D.Y."/>
            <person name="Giuliano L."/>
            <person name="Yakimov M.M."/>
        </authorList>
    </citation>
    <scope>NUCLEOTIDE SEQUENCE [LARGE SCALE GENOMIC DNA]</scope>
    <source>
        <strain evidence="8">LC1Nh</strain>
    </source>
</reference>
<name>A0A5Q0UGQ2_9ARCH</name>
<dbReference type="GO" id="GO:0005737">
    <property type="term" value="C:cytoplasm"/>
    <property type="evidence" value="ECO:0007669"/>
    <property type="project" value="UniProtKB-SubCell"/>
</dbReference>
<dbReference type="Pfam" id="PF01918">
    <property type="entry name" value="Alba"/>
    <property type="match status" value="1"/>
</dbReference>
<dbReference type="GO" id="GO:0003690">
    <property type="term" value="F:double-stranded DNA binding"/>
    <property type="evidence" value="ECO:0007669"/>
    <property type="project" value="UniProtKB-UniRule"/>
</dbReference>
<dbReference type="KEGG" id="ncon:LC1Nh_0951"/>
<accession>A0A5Q0UGQ2</accession>
<comment type="similarity">
    <text evidence="1 5">Belongs to the histone-like Alba family.</text>
</comment>
<keyword evidence="8" id="KW-1185">Reference proteome</keyword>
<evidence type="ECO:0000256" key="2">
    <source>
        <dbReference type="ARBA" id="ARBA00022454"/>
    </source>
</evidence>
<evidence type="ECO:0000256" key="1">
    <source>
        <dbReference type="ARBA" id="ARBA00008018"/>
    </source>
</evidence>
<evidence type="ECO:0000313" key="8">
    <source>
        <dbReference type="Proteomes" id="UP000377803"/>
    </source>
</evidence>
<dbReference type="EMBL" id="CP040089">
    <property type="protein sequence ID" value="QGA80833.1"/>
    <property type="molecule type" value="Genomic_DNA"/>
</dbReference>
<dbReference type="HAMAP" id="MF_01122">
    <property type="entry name" value="AlbA"/>
    <property type="match status" value="1"/>
</dbReference>
<keyword evidence="2 5" id="KW-0158">Chromosome</keyword>
<dbReference type="InterPro" id="IPR036882">
    <property type="entry name" value="Alba-like_dom_sf"/>
</dbReference>
<dbReference type="OrthoDB" id="10360at2157"/>
<evidence type="ECO:0000313" key="7">
    <source>
        <dbReference type="EMBL" id="QGA80833.1"/>
    </source>
</evidence>
<comment type="subcellular location">
    <subcellularLocation>
        <location evidence="5">Cytoplasm</location>
    </subcellularLocation>
    <subcellularLocation>
        <location evidence="5">Chromosome</location>
    </subcellularLocation>
</comment>
<dbReference type="GeneID" id="42365343"/>
<comment type="function">
    <text evidence="5">Binds double-stranded DNA tightly but without sequence specificity. Involved in DNA compaction.</text>
</comment>
<dbReference type="GO" id="GO:0005694">
    <property type="term" value="C:chromosome"/>
    <property type="evidence" value="ECO:0007669"/>
    <property type="project" value="UniProtKB-SubCell"/>
</dbReference>
<gene>
    <name evidence="5 7" type="primary">albA</name>
    <name evidence="7" type="ORF">LC1Nh_0951</name>
</gene>
<dbReference type="Gene3D" id="3.30.110.20">
    <property type="entry name" value="Alba-like domain"/>
    <property type="match status" value="1"/>
</dbReference>
<sequence>MPQEDDNTVYVGSKPAMSYVLAVVTQFDEGHEQVHVKARGKAISRAVDVAEIVKSRFIEEATVEDISIGTDQIETDEGDEINVSSIQVDLSQ</sequence>
<evidence type="ECO:0000256" key="5">
    <source>
        <dbReference type="HAMAP-Rule" id="MF_01122"/>
    </source>
</evidence>
<dbReference type="AlphaFoldDB" id="A0A5Q0UGQ2"/>
<dbReference type="InterPro" id="IPR013795">
    <property type="entry name" value="DNA/RNA-bd_Alba"/>
</dbReference>
<protein>
    <recommendedName>
        <fullName evidence="5">DNA/RNA-binding protein Alba</fullName>
    </recommendedName>
</protein>
<evidence type="ECO:0000256" key="3">
    <source>
        <dbReference type="ARBA" id="ARBA00022490"/>
    </source>
</evidence>
<feature type="domain" description="DNA/RNA-binding protein Alba-like" evidence="6">
    <location>
        <begin position="7"/>
        <end position="69"/>
    </location>
</feature>
<comment type="caution">
    <text evidence="5">Lacks conserved residue(s) required for the propagation of feature annotation.</text>
</comment>
<dbReference type="GO" id="GO:0003723">
    <property type="term" value="F:RNA binding"/>
    <property type="evidence" value="ECO:0007669"/>
    <property type="project" value="InterPro"/>
</dbReference>
<dbReference type="SUPFAM" id="SSF82704">
    <property type="entry name" value="AlbA-like"/>
    <property type="match status" value="1"/>
</dbReference>
<keyword evidence="5" id="KW-0226">DNA condensation</keyword>
<dbReference type="NCBIfam" id="NF003088">
    <property type="entry name" value="PRK04015.1"/>
    <property type="match status" value="1"/>
</dbReference>
<dbReference type="RefSeq" id="WP_153550576.1">
    <property type="nucleotide sequence ID" value="NZ_CP040089.1"/>
</dbReference>
<keyword evidence="3 5" id="KW-0963">Cytoplasm</keyword>
<dbReference type="GO" id="GO:0030261">
    <property type="term" value="P:chromosome condensation"/>
    <property type="evidence" value="ECO:0007669"/>
    <property type="project" value="UniProtKB-KW"/>
</dbReference>
<keyword evidence="4 5" id="KW-0238">DNA-binding</keyword>
<dbReference type="Proteomes" id="UP000377803">
    <property type="component" value="Chromosome"/>
</dbReference>
<evidence type="ECO:0000259" key="6">
    <source>
        <dbReference type="Pfam" id="PF01918"/>
    </source>
</evidence>
<dbReference type="InterPro" id="IPR002775">
    <property type="entry name" value="DNA/RNA-bd_Alba-like"/>
</dbReference>
<organism evidence="7 8">
    <name type="scientific">Candidatus Nanohalobium constans</name>
    <dbReference type="NCBI Taxonomy" id="2565781"/>
    <lineage>
        <taxon>Archaea</taxon>
        <taxon>Candidatus Nanohalarchaeota</taxon>
        <taxon>Candidatus Nanohalobia</taxon>
        <taxon>Candidatus Nanohalobiales</taxon>
        <taxon>Candidatus Nanohalobiaceae</taxon>
        <taxon>Candidatus Nanohalobium</taxon>
    </lineage>
</organism>
<dbReference type="NCBIfam" id="TIGR00285">
    <property type="entry name" value="DNA-binding protein Alba"/>
    <property type="match status" value="1"/>
</dbReference>
<evidence type="ECO:0000256" key="4">
    <source>
        <dbReference type="ARBA" id="ARBA00023125"/>
    </source>
</evidence>
<dbReference type="PIRSF" id="PIRSF028732">
    <property type="entry name" value="Alba"/>
    <property type="match status" value="1"/>
</dbReference>